<dbReference type="GO" id="GO:0005634">
    <property type="term" value="C:nucleus"/>
    <property type="evidence" value="ECO:0007669"/>
    <property type="project" value="TreeGrafter"/>
</dbReference>
<name>A0A0C3LUA1_9AGAM</name>
<keyword evidence="4" id="KW-1185">Reference proteome</keyword>
<evidence type="ECO:0000313" key="4">
    <source>
        <dbReference type="Proteomes" id="UP000054248"/>
    </source>
</evidence>
<dbReference type="HOGENOM" id="CLU_100687_1_0_1"/>
<evidence type="ECO:0008006" key="5">
    <source>
        <dbReference type="Google" id="ProtNLM"/>
    </source>
</evidence>
<dbReference type="GO" id="GO:0005737">
    <property type="term" value="C:cytoplasm"/>
    <property type="evidence" value="ECO:0007669"/>
    <property type="project" value="TreeGrafter"/>
</dbReference>
<protein>
    <recommendedName>
        <fullName evidence="5">Proteasome maturation factor UMP1</fullName>
    </recommendedName>
</protein>
<accession>A0A0C3LUA1</accession>
<evidence type="ECO:0000256" key="1">
    <source>
        <dbReference type="ARBA" id="ARBA00023186"/>
    </source>
</evidence>
<dbReference type="STRING" id="1051891.A0A0C3LUA1"/>
<proteinExistence type="inferred from homology"/>
<reference evidence="3 4" key="1">
    <citation type="submission" date="2014-04" db="EMBL/GenBank/DDBJ databases">
        <authorList>
            <consortium name="DOE Joint Genome Institute"/>
            <person name="Kuo A."/>
            <person name="Girlanda M."/>
            <person name="Perotto S."/>
            <person name="Kohler A."/>
            <person name="Nagy L.G."/>
            <person name="Floudas D."/>
            <person name="Copeland A."/>
            <person name="Barry K.W."/>
            <person name="Cichocki N."/>
            <person name="Veneault-Fourrey C."/>
            <person name="LaButti K."/>
            <person name="Lindquist E.A."/>
            <person name="Lipzen A."/>
            <person name="Lundell T."/>
            <person name="Morin E."/>
            <person name="Murat C."/>
            <person name="Sun H."/>
            <person name="Tunlid A."/>
            <person name="Henrissat B."/>
            <person name="Grigoriev I.V."/>
            <person name="Hibbett D.S."/>
            <person name="Martin F."/>
            <person name="Nordberg H.P."/>
            <person name="Cantor M.N."/>
            <person name="Hua S.X."/>
        </authorList>
    </citation>
    <scope>NUCLEOTIDE SEQUENCE [LARGE SCALE GENOMIC DNA]</scope>
    <source>
        <strain evidence="3 4">MUT 4182</strain>
    </source>
</reference>
<dbReference type="PANTHER" id="PTHR12828">
    <property type="entry name" value="PROTEASOME MATURATION PROTEIN UMP1"/>
    <property type="match status" value="1"/>
</dbReference>
<evidence type="ECO:0000256" key="2">
    <source>
        <dbReference type="ARBA" id="ARBA00043974"/>
    </source>
</evidence>
<dbReference type="EMBL" id="KN823051">
    <property type="protein sequence ID" value="KIO24967.1"/>
    <property type="molecule type" value="Genomic_DNA"/>
</dbReference>
<dbReference type="Proteomes" id="UP000054248">
    <property type="component" value="Unassembled WGS sequence"/>
</dbReference>
<evidence type="ECO:0000313" key="3">
    <source>
        <dbReference type="EMBL" id="KIO24967.1"/>
    </source>
</evidence>
<dbReference type="Pfam" id="PF05348">
    <property type="entry name" value="UMP1"/>
    <property type="match status" value="1"/>
</dbReference>
<dbReference type="OrthoDB" id="15001at2759"/>
<reference evidence="4" key="2">
    <citation type="submission" date="2015-01" db="EMBL/GenBank/DDBJ databases">
        <title>Evolutionary Origins and Diversification of the Mycorrhizal Mutualists.</title>
        <authorList>
            <consortium name="DOE Joint Genome Institute"/>
            <consortium name="Mycorrhizal Genomics Consortium"/>
            <person name="Kohler A."/>
            <person name="Kuo A."/>
            <person name="Nagy L.G."/>
            <person name="Floudas D."/>
            <person name="Copeland A."/>
            <person name="Barry K.W."/>
            <person name="Cichocki N."/>
            <person name="Veneault-Fourrey C."/>
            <person name="LaButti K."/>
            <person name="Lindquist E.A."/>
            <person name="Lipzen A."/>
            <person name="Lundell T."/>
            <person name="Morin E."/>
            <person name="Murat C."/>
            <person name="Riley R."/>
            <person name="Ohm R."/>
            <person name="Sun H."/>
            <person name="Tunlid A."/>
            <person name="Henrissat B."/>
            <person name="Grigoriev I.V."/>
            <person name="Hibbett D.S."/>
            <person name="Martin F."/>
        </authorList>
    </citation>
    <scope>NUCLEOTIDE SEQUENCE [LARGE SCALE GENOMIC DNA]</scope>
    <source>
        <strain evidence="4">MUT 4182</strain>
    </source>
</reference>
<dbReference type="GO" id="GO:0043248">
    <property type="term" value="P:proteasome assembly"/>
    <property type="evidence" value="ECO:0007669"/>
    <property type="project" value="InterPro"/>
</dbReference>
<keyword evidence="1" id="KW-0143">Chaperone</keyword>
<dbReference type="AlphaFoldDB" id="A0A0C3LUA1"/>
<gene>
    <name evidence="3" type="ORF">M407DRAFT_244259</name>
</gene>
<comment type="similarity">
    <text evidence="2">Belongs to the POMP/UMP1 family.</text>
</comment>
<organism evidence="3 4">
    <name type="scientific">Tulasnella calospora MUT 4182</name>
    <dbReference type="NCBI Taxonomy" id="1051891"/>
    <lineage>
        <taxon>Eukaryota</taxon>
        <taxon>Fungi</taxon>
        <taxon>Dikarya</taxon>
        <taxon>Basidiomycota</taxon>
        <taxon>Agaricomycotina</taxon>
        <taxon>Agaricomycetes</taxon>
        <taxon>Cantharellales</taxon>
        <taxon>Tulasnellaceae</taxon>
        <taxon>Tulasnella</taxon>
    </lineage>
</organism>
<sequence>MDSTSYRLIPVAHDDNTSKASVKDTANSLGTHDTLRYGQRSLADDISTGNGLQRRLDNWEETQDNLKLNMQRNLYGLHAPVRLMMERKLVGYNPHFPTLKQSNIHLDILMGRDETLDATDLFADPIMGPEFQIHSDMEKKRRI</sequence>
<dbReference type="InterPro" id="IPR008012">
    <property type="entry name" value="Ump1"/>
</dbReference>
<dbReference type="PANTHER" id="PTHR12828:SF3">
    <property type="entry name" value="PROTEASOME MATURATION PROTEIN"/>
    <property type="match status" value="1"/>
</dbReference>